<organism evidence="2 3">
    <name type="scientific">Hibiscus sabdariffa</name>
    <name type="common">roselle</name>
    <dbReference type="NCBI Taxonomy" id="183260"/>
    <lineage>
        <taxon>Eukaryota</taxon>
        <taxon>Viridiplantae</taxon>
        <taxon>Streptophyta</taxon>
        <taxon>Embryophyta</taxon>
        <taxon>Tracheophyta</taxon>
        <taxon>Spermatophyta</taxon>
        <taxon>Magnoliopsida</taxon>
        <taxon>eudicotyledons</taxon>
        <taxon>Gunneridae</taxon>
        <taxon>Pentapetalae</taxon>
        <taxon>rosids</taxon>
        <taxon>malvids</taxon>
        <taxon>Malvales</taxon>
        <taxon>Malvaceae</taxon>
        <taxon>Malvoideae</taxon>
        <taxon>Hibiscus</taxon>
    </lineage>
</organism>
<keyword evidence="3" id="KW-1185">Reference proteome</keyword>
<evidence type="ECO:0000313" key="3">
    <source>
        <dbReference type="Proteomes" id="UP001396334"/>
    </source>
</evidence>
<comment type="caution">
    <text evidence="2">The sequence shown here is derived from an EMBL/GenBank/DDBJ whole genome shotgun (WGS) entry which is preliminary data.</text>
</comment>
<evidence type="ECO:0000259" key="1">
    <source>
        <dbReference type="Pfam" id="PF13456"/>
    </source>
</evidence>
<dbReference type="Pfam" id="PF13456">
    <property type="entry name" value="RVT_3"/>
    <property type="match status" value="1"/>
</dbReference>
<gene>
    <name evidence="2" type="ORF">V6N11_025705</name>
</gene>
<name>A0ABR2SUB5_9ROSI</name>
<evidence type="ECO:0000313" key="2">
    <source>
        <dbReference type="EMBL" id="KAK9028549.1"/>
    </source>
</evidence>
<dbReference type="InterPro" id="IPR052929">
    <property type="entry name" value="RNase_H-like_EbsB-rel"/>
</dbReference>
<proteinExistence type="predicted"/>
<reference evidence="2 3" key="1">
    <citation type="journal article" date="2024" name="G3 (Bethesda)">
        <title>Genome assembly of Hibiscus sabdariffa L. provides insights into metabolisms of medicinal natural products.</title>
        <authorList>
            <person name="Kim T."/>
        </authorList>
    </citation>
    <scope>NUCLEOTIDE SEQUENCE [LARGE SCALE GENOMIC DNA]</scope>
    <source>
        <strain evidence="2">TK-2024</strain>
        <tissue evidence="2">Old leaves</tissue>
    </source>
</reference>
<dbReference type="PANTHER" id="PTHR47074">
    <property type="entry name" value="BNAC02G40300D PROTEIN"/>
    <property type="match status" value="1"/>
</dbReference>
<dbReference type="InterPro" id="IPR002156">
    <property type="entry name" value="RNaseH_domain"/>
</dbReference>
<protein>
    <recommendedName>
        <fullName evidence="1">RNase H type-1 domain-containing protein</fullName>
    </recommendedName>
</protein>
<dbReference type="Proteomes" id="UP001396334">
    <property type="component" value="Unassembled WGS sequence"/>
</dbReference>
<dbReference type="EMBL" id="JBBPBN010000011">
    <property type="protein sequence ID" value="KAK9028549.1"/>
    <property type="molecule type" value="Genomic_DNA"/>
</dbReference>
<feature type="domain" description="RNase H type-1" evidence="1">
    <location>
        <begin position="10"/>
        <end position="93"/>
    </location>
</feature>
<accession>A0ABR2SUB5</accession>
<dbReference type="PANTHER" id="PTHR47074:SF61">
    <property type="entry name" value="RNASE H TYPE-1 DOMAIN-CONTAINING PROTEIN"/>
    <property type="match status" value="1"/>
</dbReference>
<sequence>MVVDSFPNSHVVSPEMAKALACKHALTLSKELSFRKTEVEGDALNIISKLRHPTINRSMFKAIYSNFSIKEKDFEFLTFGHIKRKNNNATHVLSGVDMSFSMSMGWIEVEAHEVEEVIRSDRWWAD</sequence>